<keyword evidence="8" id="KW-1185">Reference proteome</keyword>
<dbReference type="Gene3D" id="3.40.50.970">
    <property type="match status" value="1"/>
</dbReference>
<dbReference type="Proteomes" id="UP001595776">
    <property type="component" value="Unassembled WGS sequence"/>
</dbReference>
<evidence type="ECO:0000256" key="1">
    <source>
        <dbReference type="ARBA" id="ARBA00001964"/>
    </source>
</evidence>
<comment type="caution">
    <text evidence="7">The sequence shown here is derived from an EMBL/GenBank/DDBJ whole genome shotgun (WGS) entry which is preliminary data.</text>
</comment>
<comment type="catalytic activity">
    <reaction evidence="5">
        <text>N(6)-[(R)-lipoyl]-L-lysyl-[protein] + pyruvate + H(+) = N(6)-[(R)-S(8)-acetyldihydrolipoyl]-L-lysyl-[protein] + CO2</text>
        <dbReference type="Rhea" id="RHEA:19189"/>
        <dbReference type="Rhea" id="RHEA-COMP:10474"/>
        <dbReference type="Rhea" id="RHEA-COMP:10478"/>
        <dbReference type="ChEBI" id="CHEBI:15361"/>
        <dbReference type="ChEBI" id="CHEBI:15378"/>
        <dbReference type="ChEBI" id="CHEBI:16526"/>
        <dbReference type="ChEBI" id="CHEBI:83099"/>
        <dbReference type="ChEBI" id="CHEBI:83111"/>
        <dbReference type="EC" id="1.2.4.1"/>
    </reaction>
</comment>
<keyword evidence="2" id="KW-0560">Oxidoreductase</keyword>
<dbReference type="RefSeq" id="WP_082719933.1">
    <property type="nucleotide sequence ID" value="NZ_JBHSCR010000013.1"/>
</dbReference>
<protein>
    <submittedName>
        <fullName evidence="7">Thiamine pyrophosphate-dependent dehydrogenase E1 component subunit alpha</fullName>
    </submittedName>
</protein>
<dbReference type="InterPro" id="IPR050642">
    <property type="entry name" value="PDH_E1_Alpha_Subunit"/>
</dbReference>
<dbReference type="EMBL" id="JBHSCR010000013">
    <property type="protein sequence ID" value="MFC4348647.1"/>
    <property type="molecule type" value="Genomic_DNA"/>
</dbReference>
<dbReference type="SUPFAM" id="SSF52518">
    <property type="entry name" value="Thiamin diphosphate-binding fold (THDP-binding)"/>
    <property type="match status" value="1"/>
</dbReference>
<evidence type="ECO:0000313" key="8">
    <source>
        <dbReference type="Proteomes" id="UP001595776"/>
    </source>
</evidence>
<organism evidence="7 8">
    <name type="scientific">Kordiimonas lipolytica</name>
    <dbReference type="NCBI Taxonomy" id="1662421"/>
    <lineage>
        <taxon>Bacteria</taxon>
        <taxon>Pseudomonadati</taxon>
        <taxon>Pseudomonadota</taxon>
        <taxon>Alphaproteobacteria</taxon>
        <taxon>Kordiimonadales</taxon>
        <taxon>Kordiimonadaceae</taxon>
        <taxon>Kordiimonas</taxon>
    </lineage>
</organism>
<feature type="domain" description="Dehydrogenase E1 component" evidence="6">
    <location>
        <begin position="18"/>
        <end position="283"/>
    </location>
</feature>
<name>A0ABV8UBT9_9PROT</name>
<comment type="cofactor">
    <cofactor evidence="1">
        <name>thiamine diphosphate</name>
        <dbReference type="ChEBI" id="CHEBI:58937"/>
    </cofactor>
</comment>
<dbReference type="PANTHER" id="PTHR11516">
    <property type="entry name" value="PYRUVATE DEHYDROGENASE E1 COMPONENT, ALPHA SUBUNIT BACTERIAL AND ORGANELLAR"/>
    <property type="match status" value="1"/>
</dbReference>
<sequence>MVYGPFMELEDLTSLFEKAHFIRAFEGALAAAADAGEVPGLVHLSNGAEILELAVASALDPKKDQVTGSHRSHGIALSLGVDPQALACEILGREGGLSRGLGGTQHLIAPESGFLGSNGIVGGQVPLALGAALSAKTLETGGIAVSYFGDGAANQGAVMESLNLAVVLKLPILFVCENNGFGQSTASSYSAGGTSLLGRARAFGLAADHVDGTDPVESAKTAERLVSWVRTSGSPAFLEASVPRLSGHYHGDEEKYRAADSQAADPLQRLEAMILNRDVPSGLVEDMKHRAHERACAVIDKAIAAPDVSDTALDAYIKEAQS</sequence>
<dbReference type="InterPro" id="IPR001017">
    <property type="entry name" value="DH_E1"/>
</dbReference>
<evidence type="ECO:0000256" key="2">
    <source>
        <dbReference type="ARBA" id="ARBA00023002"/>
    </source>
</evidence>
<evidence type="ECO:0000259" key="6">
    <source>
        <dbReference type="Pfam" id="PF00676"/>
    </source>
</evidence>
<evidence type="ECO:0000256" key="5">
    <source>
        <dbReference type="ARBA" id="ARBA00051231"/>
    </source>
</evidence>
<evidence type="ECO:0000256" key="3">
    <source>
        <dbReference type="ARBA" id="ARBA00023052"/>
    </source>
</evidence>
<dbReference type="InterPro" id="IPR029061">
    <property type="entry name" value="THDP-binding"/>
</dbReference>
<evidence type="ECO:0000256" key="4">
    <source>
        <dbReference type="ARBA" id="ARBA00025211"/>
    </source>
</evidence>
<reference evidence="8" key="1">
    <citation type="journal article" date="2019" name="Int. J. Syst. Evol. Microbiol.">
        <title>The Global Catalogue of Microorganisms (GCM) 10K type strain sequencing project: providing services to taxonomists for standard genome sequencing and annotation.</title>
        <authorList>
            <consortium name="The Broad Institute Genomics Platform"/>
            <consortium name="The Broad Institute Genome Sequencing Center for Infectious Disease"/>
            <person name="Wu L."/>
            <person name="Ma J."/>
        </authorList>
    </citation>
    <scope>NUCLEOTIDE SEQUENCE [LARGE SCALE GENOMIC DNA]</scope>
    <source>
        <strain evidence="8">CGMCC 1.15304</strain>
    </source>
</reference>
<comment type="function">
    <text evidence="4">The pyruvate dehydrogenase complex catalyzes the overall conversion of pyruvate to acetyl-CoA and CO(2). It contains multiple copies of three enzymatic components: pyruvate dehydrogenase (E1), dihydrolipoamide acetyltransferase (E2) and lipoamide dehydrogenase (E3).</text>
</comment>
<proteinExistence type="predicted"/>
<keyword evidence="3" id="KW-0786">Thiamine pyrophosphate</keyword>
<dbReference type="PANTHER" id="PTHR11516:SF60">
    <property type="entry name" value="PYRUVATE DEHYDROGENASE E1 COMPONENT SUBUNIT ALPHA"/>
    <property type="match status" value="1"/>
</dbReference>
<dbReference type="Pfam" id="PF00676">
    <property type="entry name" value="E1_dh"/>
    <property type="match status" value="1"/>
</dbReference>
<evidence type="ECO:0000313" key="7">
    <source>
        <dbReference type="EMBL" id="MFC4348647.1"/>
    </source>
</evidence>
<dbReference type="CDD" id="cd02000">
    <property type="entry name" value="TPP_E1_PDC_ADC_BCADC"/>
    <property type="match status" value="1"/>
</dbReference>
<gene>
    <name evidence="7" type="ORF">ACFO5Q_12405</name>
</gene>
<accession>A0ABV8UBT9</accession>